<keyword evidence="4" id="KW-1185">Reference proteome</keyword>
<feature type="signal peptide" evidence="1">
    <location>
        <begin position="1"/>
        <end position="21"/>
    </location>
</feature>
<accession>A0A814VB09</accession>
<gene>
    <name evidence="2" type="ORF">BJG266_LOCUS26043</name>
    <name evidence="3" type="ORF">QVE165_LOCUS38741</name>
</gene>
<dbReference type="InterPro" id="IPR038885">
    <property type="entry name" value="PLB1"/>
</dbReference>
<evidence type="ECO:0000313" key="5">
    <source>
        <dbReference type="Proteomes" id="UP000663877"/>
    </source>
</evidence>
<evidence type="ECO:0000313" key="2">
    <source>
        <dbReference type="EMBL" id="CAF1185821.1"/>
    </source>
</evidence>
<dbReference type="OrthoDB" id="10265800at2759"/>
<dbReference type="Proteomes" id="UP000663877">
    <property type="component" value="Unassembled WGS sequence"/>
</dbReference>
<dbReference type="AlphaFoldDB" id="A0A814VB09"/>
<evidence type="ECO:0000313" key="4">
    <source>
        <dbReference type="Proteomes" id="UP000663832"/>
    </source>
</evidence>
<organism evidence="2 5">
    <name type="scientific">Adineta steineri</name>
    <dbReference type="NCBI Taxonomy" id="433720"/>
    <lineage>
        <taxon>Eukaryota</taxon>
        <taxon>Metazoa</taxon>
        <taxon>Spiralia</taxon>
        <taxon>Gnathifera</taxon>
        <taxon>Rotifera</taxon>
        <taxon>Eurotatoria</taxon>
        <taxon>Bdelloidea</taxon>
        <taxon>Adinetida</taxon>
        <taxon>Adinetidae</taxon>
        <taxon>Adineta</taxon>
    </lineage>
</organism>
<name>A0A814VB09_9BILA</name>
<sequence length="183" mass="20331">MTRVLISILSLFVILFSNTNGLNVTEYLSYIEDLSRDPHFVAEYTKWALELSSDPEYMYGASQPFPCSTKGMQSTEIPTSVHALRPGDIQCVGAIGDSITAGMGAHALTPIGVLLENRGVSWSAGGDHTYEKMITLPNILRLYNPNLKGFSTKTSISFLNGQNAKHNGLNVGMFYFFFFYNYY</sequence>
<dbReference type="EMBL" id="CAJNOI010000210">
    <property type="protein sequence ID" value="CAF1185821.1"/>
    <property type="molecule type" value="Genomic_DNA"/>
</dbReference>
<keyword evidence="1" id="KW-0732">Signal</keyword>
<reference evidence="2" key="1">
    <citation type="submission" date="2021-02" db="EMBL/GenBank/DDBJ databases">
        <authorList>
            <person name="Nowell W R."/>
        </authorList>
    </citation>
    <scope>NUCLEOTIDE SEQUENCE</scope>
</reference>
<dbReference type="PANTHER" id="PTHR21325">
    <property type="entry name" value="PHOSPHOLIPASE B, PLB1"/>
    <property type="match status" value="1"/>
</dbReference>
<dbReference type="PANTHER" id="PTHR21325:SF31">
    <property type="entry name" value="GH22081P-RELATED"/>
    <property type="match status" value="1"/>
</dbReference>
<comment type="caution">
    <text evidence="2">The sequence shown here is derived from an EMBL/GenBank/DDBJ whole genome shotgun (WGS) entry which is preliminary data.</text>
</comment>
<evidence type="ECO:0000256" key="1">
    <source>
        <dbReference type="SAM" id="SignalP"/>
    </source>
</evidence>
<protein>
    <submittedName>
        <fullName evidence="2">Uncharacterized protein</fullName>
    </submittedName>
</protein>
<dbReference type="Proteomes" id="UP000663832">
    <property type="component" value="Unassembled WGS sequence"/>
</dbReference>
<evidence type="ECO:0000313" key="3">
    <source>
        <dbReference type="EMBL" id="CAF1427731.1"/>
    </source>
</evidence>
<dbReference type="EMBL" id="CAJNOM010000420">
    <property type="protein sequence ID" value="CAF1427731.1"/>
    <property type="molecule type" value="Genomic_DNA"/>
</dbReference>
<feature type="chain" id="PRO_5036226199" evidence="1">
    <location>
        <begin position="22"/>
        <end position="183"/>
    </location>
</feature>
<dbReference type="GO" id="GO:0004620">
    <property type="term" value="F:phospholipase activity"/>
    <property type="evidence" value="ECO:0007669"/>
    <property type="project" value="InterPro"/>
</dbReference>
<proteinExistence type="predicted"/>
<dbReference type="GO" id="GO:0006644">
    <property type="term" value="P:phospholipid metabolic process"/>
    <property type="evidence" value="ECO:0007669"/>
    <property type="project" value="TreeGrafter"/>
</dbReference>